<dbReference type="InterPro" id="IPR027819">
    <property type="entry name" value="C9orf72"/>
</dbReference>
<dbReference type="PANTHER" id="PTHR31855:SF2">
    <property type="entry name" value="GUANINE NUCLEOTIDE EXCHANGE FACTOR C9ORF72"/>
    <property type="match status" value="1"/>
</dbReference>
<protein>
    <submittedName>
        <fullName evidence="3">Guanine nucleotide exchange factor C9orf72 homolog</fullName>
    </submittedName>
</protein>
<dbReference type="GO" id="GO:0005085">
    <property type="term" value="F:guanyl-nucleotide exchange factor activity"/>
    <property type="evidence" value="ECO:0007669"/>
    <property type="project" value="InterPro"/>
</dbReference>
<dbReference type="KEGG" id="hazt:108665668"/>
<proteinExistence type="predicted"/>
<dbReference type="GeneID" id="108665668"/>
<sequence>MANGHNFLKIAEVKVMDPPAAESTQPAPIAEVNMSDNVACKVAELRANASGQEETSSIFIKSSSHNDQENLDTHSCKQICLPLPCLPHENNIVYCFILSVWDNVIGPQTVQVWTRESKPPRTSQLQHTDNQATRQSASMDELPSKKDNNIGMNRDESCSQSSEQSQNLPAQQRDFNASCSAPHSAEVTTTNQFHLSTSKPQKKGSSRLQSIVRYVTEHTVTLAQVNQPSSGRDVSSEEPSSTIMIIPQHGIIIQALRFLVQEEADVLVPHCLSMVVSIKEEKQLLQVSSLTCSYLLRILRKLRIYLSGSTLHKIGEAVKQHLQELCWVLVSLRLHSLSLYPLYPSGQPPSDHQFALKLLTSHLTTAGYTVVVGNTCTAVNSVLLWLGQFLRPQELHLSRLCWDPCYNEVQPGLFLQGVVSSSSKEGVNAERLLQFGRPVTLCDLNNLIVSHTIVRRTSSNKEVLKEVSEISNLVRQFSHDCQLLMSHSCEVRSGFTQAFMRSLHYQALALITFVKHNKSESSQKLLSKLRSVLDLDEPSLSLVLALGEKLQPGLGNLIAGQA</sequence>
<dbReference type="OrthoDB" id="10252077at2759"/>
<dbReference type="PROSITE" id="PS51835">
    <property type="entry name" value="DENN_C9ORF72"/>
    <property type="match status" value="1"/>
</dbReference>
<keyword evidence="2" id="KW-1185">Reference proteome</keyword>
<dbReference type="GO" id="GO:0006914">
    <property type="term" value="P:autophagy"/>
    <property type="evidence" value="ECO:0007669"/>
    <property type="project" value="TreeGrafter"/>
</dbReference>
<dbReference type="Proteomes" id="UP000694843">
    <property type="component" value="Unplaced"/>
</dbReference>
<dbReference type="PANTHER" id="PTHR31855">
    <property type="entry name" value="GUANINE NUCLEOTIDE EXCHANGE C9ORF72"/>
    <property type="match status" value="1"/>
</dbReference>
<dbReference type="GO" id="GO:0006897">
    <property type="term" value="P:endocytosis"/>
    <property type="evidence" value="ECO:0007669"/>
    <property type="project" value="TreeGrafter"/>
</dbReference>
<feature type="compositionally biased region" description="Basic and acidic residues" evidence="1">
    <location>
        <begin position="142"/>
        <end position="157"/>
    </location>
</feature>
<dbReference type="GO" id="GO:0005768">
    <property type="term" value="C:endosome"/>
    <property type="evidence" value="ECO:0007669"/>
    <property type="project" value="TreeGrafter"/>
</dbReference>
<dbReference type="GO" id="GO:0005776">
    <property type="term" value="C:autophagosome"/>
    <property type="evidence" value="ECO:0007669"/>
    <property type="project" value="TreeGrafter"/>
</dbReference>
<accession>A0A979FFQ4</accession>
<dbReference type="RefSeq" id="XP_047735456.1">
    <property type="nucleotide sequence ID" value="XM_047879500.1"/>
</dbReference>
<evidence type="ECO:0000256" key="1">
    <source>
        <dbReference type="SAM" id="MobiDB-lite"/>
    </source>
</evidence>
<feature type="compositionally biased region" description="Polar residues" evidence="1">
    <location>
        <begin position="167"/>
        <end position="183"/>
    </location>
</feature>
<gene>
    <name evidence="3" type="primary">LOC108665668</name>
</gene>
<evidence type="ECO:0000313" key="2">
    <source>
        <dbReference type="Proteomes" id="UP000694843"/>
    </source>
</evidence>
<feature type="region of interest" description="Disordered" evidence="1">
    <location>
        <begin position="114"/>
        <end position="183"/>
    </location>
</feature>
<reference evidence="3" key="1">
    <citation type="submission" date="2025-08" db="UniProtKB">
        <authorList>
            <consortium name="RefSeq"/>
        </authorList>
    </citation>
    <scope>IDENTIFICATION</scope>
    <source>
        <tissue evidence="3">Whole organism</tissue>
    </source>
</reference>
<dbReference type="Pfam" id="PF15019">
    <property type="entry name" value="C9orf72-like"/>
    <property type="match status" value="1"/>
</dbReference>
<feature type="compositionally biased region" description="Polar residues" evidence="1">
    <location>
        <begin position="114"/>
        <end position="138"/>
    </location>
</feature>
<dbReference type="AlphaFoldDB" id="A0A979FFQ4"/>
<organism evidence="2 3">
    <name type="scientific">Hyalella azteca</name>
    <name type="common">Amphipod</name>
    <dbReference type="NCBI Taxonomy" id="294128"/>
    <lineage>
        <taxon>Eukaryota</taxon>
        <taxon>Metazoa</taxon>
        <taxon>Ecdysozoa</taxon>
        <taxon>Arthropoda</taxon>
        <taxon>Crustacea</taxon>
        <taxon>Multicrustacea</taxon>
        <taxon>Malacostraca</taxon>
        <taxon>Eumalacostraca</taxon>
        <taxon>Peracarida</taxon>
        <taxon>Amphipoda</taxon>
        <taxon>Senticaudata</taxon>
        <taxon>Talitrida</taxon>
        <taxon>Talitroidea</taxon>
        <taxon>Hyalellidae</taxon>
        <taxon>Hyalella</taxon>
    </lineage>
</organism>
<evidence type="ECO:0000313" key="3">
    <source>
        <dbReference type="RefSeq" id="XP_047735456.1"/>
    </source>
</evidence>
<name>A0A979FFQ4_HYAAZ</name>